<dbReference type="EMBL" id="JABSTQ010006578">
    <property type="protein sequence ID" value="KAG0437019.1"/>
    <property type="molecule type" value="Genomic_DNA"/>
</dbReference>
<accession>A0AC60QMS6</accession>
<reference evidence="1 2" key="1">
    <citation type="journal article" date="2020" name="Cell">
        <title>Large-Scale Comparative Analyses of Tick Genomes Elucidate Their Genetic Diversity and Vector Capacities.</title>
        <authorList>
            <consortium name="Tick Genome and Microbiome Consortium (TIGMIC)"/>
            <person name="Jia N."/>
            <person name="Wang J."/>
            <person name="Shi W."/>
            <person name="Du L."/>
            <person name="Sun Y."/>
            <person name="Zhan W."/>
            <person name="Jiang J.F."/>
            <person name="Wang Q."/>
            <person name="Zhang B."/>
            <person name="Ji P."/>
            <person name="Bell-Sakyi L."/>
            <person name="Cui X.M."/>
            <person name="Yuan T.T."/>
            <person name="Jiang B.G."/>
            <person name="Yang W.F."/>
            <person name="Lam T.T."/>
            <person name="Chang Q.C."/>
            <person name="Ding S.J."/>
            <person name="Wang X.J."/>
            <person name="Zhu J.G."/>
            <person name="Ruan X.D."/>
            <person name="Zhao L."/>
            <person name="Wei J.T."/>
            <person name="Ye R.Z."/>
            <person name="Que T.C."/>
            <person name="Du C.H."/>
            <person name="Zhou Y.H."/>
            <person name="Cheng J.X."/>
            <person name="Dai P.F."/>
            <person name="Guo W.B."/>
            <person name="Han X.H."/>
            <person name="Huang E.J."/>
            <person name="Li L.F."/>
            <person name="Wei W."/>
            <person name="Gao Y.C."/>
            <person name="Liu J.Z."/>
            <person name="Shao H.Z."/>
            <person name="Wang X."/>
            <person name="Wang C.C."/>
            <person name="Yang T.C."/>
            <person name="Huo Q.B."/>
            <person name="Li W."/>
            <person name="Chen H.Y."/>
            <person name="Chen S.E."/>
            <person name="Zhou L.G."/>
            <person name="Ni X.B."/>
            <person name="Tian J.H."/>
            <person name="Sheng Y."/>
            <person name="Liu T."/>
            <person name="Pan Y.S."/>
            <person name="Xia L.Y."/>
            <person name="Li J."/>
            <person name="Zhao F."/>
            <person name="Cao W.C."/>
        </authorList>
    </citation>
    <scope>NUCLEOTIDE SEQUENCE [LARGE SCALE GENOMIC DNA]</scope>
    <source>
        <strain evidence="1">Iper-2018</strain>
    </source>
</reference>
<dbReference type="Proteomes" id="UP000805193">
    <property type="component" value="Unassembled WGS sequence"/>
</dbReference>
<gene>
    <name evidence="1" type="ORF">HPB47_017644</name>
</gene>
<evidence type="ECO:0000313" key="1">
    <source>
        <dbReference type="EMBL" id="KAG0437019.1"/>
    </source>
</evidence>
<comment type="caution">
    <text evidence="1">The sequence shown here is derived from an EMBL/GenBank/DDBJ whole genome shotgun (WGS) entry which is preliminary data.</text>
</comment>
<sequence>MVLITAPALVTQAPLPAKETNKTFRTITPALYGHLGHPRQPGTPSGLVVKLRLDSELLPTVTQVFIADLQDLGFRINPRDTVTQPARHIRFLRFVLDMTQHSLSTTTQRVTSLRDTLGLLRLQRQRPLYQRLAGLWSFFFYFTTRGFTHFARFSRQPPRVDLHLFPGIFRAAPLICRKLKTRYDSYSHFYVAIDDATYEKLRDPSFWPKSCLFKPFRGGLRDELLHASWKYIVLIVIGMEEKEWERAS</sequence>
<organism evidence="1 2">
    <name type="scientific">Ixodes persulcatus</name>
    <name type="common">Taiga tick</name>
    <dbReference type="NCBI Taxonomy" id="34615"/>
    <lineage>
        <taxon>Eukaryota</taxon>
        <taxon>Metazoa</taxon>
        <taxon>Ecdysozoa</taxon>
        <taxon>Arthropoda</taxon>
        <taxon>Chelicerata</taxon>
        <taxon>Arachnida</taxon>
        <taxon>Acari</taxon>
        <taxon>Parasitiformes</taxon>
        <taxon>Ixodida</taxon>
        <taxon>Ixodoidea</taxon>
        <taxon>Ixodidae</taxon>
        <taxon>Ixodinae</taxon>
        <taxon>Ixodes</taxon>
    </lineage>
</organism>
<proteinExistence type="predicted"/>
<protein>
    <submittedName>
        <fullName evidence="1">Uncharacterized protein</fullName>
    </submittedName>
</protein>
<keyword evidence="2" id="KW-1185">Reference proteome</keyword>
<name>A0AC60QMS6_IXOPE</name>
<evidence type="ECO:0000313" key="2">
    <source>
        <dbReference type="Proteomes" id="UP000805193"/>
    </source>
</evidence>